<evidence type="ECO:0000259" key="2">
    <source>
        <dbReference type="Pfam" id="PF01458"/>
    </source>
</evidence>
<dbReference type="PANTHER" id="PTHR43575:SF1">
    <property type="entry name" value="PROTEIN ABCI7, CHLOROPLASTIC"/>
    <property type="match status" value="1"/>
</dbReference>
<comment type="caution">
    <text evidence="4">The sequence shown here is derived from an EMBL/GenBank/DDBJ whole genome shotgun (WGS) entry which is preliminary data.</text>
</comment>
<dbReference type="Pfam" id="PF01458">
    <property type="entry name" value="SUFBD_core"/>
    <property type="match status" value="1"/>
</dbReference>
<evidence type="ECO:0000313" key="5">
    <source>
        <dbReference type="Proteomes" id="UP000190064"/>
    </source>
</evidence>
<dbReference type="RefSeq" id="WP_077243188.1">
    <property type="nucleotide sequence ID" value="NZ_FXTS01000004.1"/>
</dbReference>
<reference evidence="4" key="1">
    <citation type="submission" date="2017-02" db="EMBL/GenBank/DDBJ databases">
        <title>Draft Genome Sequence of the Salt Water Bacterium Oceanospirillum linum ATCC 11336.</title>
        <authorList>
            <person name="Trachtenberg A.M."/>
            <person name="Carney J.G."/>
            <person name="Linnane J.D."/>
            <person name="Rheaume B.A."/>
            <person name="Pitts N.L."/>
            <person name="Mykles D.L."/>
            <person name="Maclea K.S."/>
        </authorList>
    </citation>
    <scope>NUCLEOTIDE SEQUENCE [LARGE SCALE GENOMIC DNA]</scope>
    <source>
        <strain evidence="4">ATCC 11336</strain>
    </source>
</reference>
<name>A0A1T1HG09_OCELI</name>
<dbReference type="Pfam" id="PF19295">
    <property type="entry name" value="SufBD_N"/>
    <property type="match status" value="1"/>
</dbReference>
<keyword evidence="5" id="KW-1185">Reference proteome</keyword>
<feature type="domain" description="SUF system FeS cluster assembly SufBD N-terminal" evidence="3">
    <location>
        <begin position="25"/>
        <end position="164"/>
    </location>
</feature>
<dbReference type="STRING" id="966.BTA35_0204490"/>
<dbReference type="EMBL" id="MTSD02000001">
    <property type="protein sequence ID" value="OOV88742.1"/>
    <property type="molecule type" value="Genomic_DNA"/>
</dbReference>
<proteinExistence type="inferred from homology"/>
<dbReference type="Proteomes" id="UP000190064">
    <property type="component" value="Unassembled WGS sequence"/>
</dbReference>
<protein>
    <submittedName>
        <fullName evidence="4">Fe-S cluster assembly protein SufD</fullName>
    </submittedName>
</protein>
<organism evidence="4 5">
    <name type="scientific">Oceanospirillum linum</name>
    <dbReference type="NCBI Taxonomy" id="966"/>
    <lineage>
        <taxon>Bacteria</taxon>
        <taxon>Pseudomonadati</taxon>
        <taxon>Pseudomonadota</taxon>
        <taxon>Gammaproteobacteria</taxon>
        <taxon>Oceanospirillales</taxon>
        <taxon>Oceanospirillaceae</taxon>
        <taxon>Oceanospirillum</taxon>
    </lineage>
</organism>
<sequence>MSLAEFTDQWLSAVTPQISEGPGWLTDLRQGAVEQFAVLGLPHARLENWKYTDVKALAKRNFSLPGTANASADVESLVNKSSLGLDAIRLVFVDGVFSESASTLGDLPAGVQVLPLAKNANAAKPVLGQVAAANFSGFTALNLAGWQDGVLIDLAANAVLEQPVYLQFVATEQENPVLVQPRILIKAGTHAQATIVEHYAGVEEAANLTNVVTEVDLADGANITHYKLQQESAKQYHIASMHIQQKRDSRFTSHNVCLGGKLARQDIQVELSGEGAEVNLNGLYLGNGRQHLDNHTLVNHNAPHTNSNEDYKGILNDRSRGVFNGRAVVHKDAQKIEAHQSNANLLLSDKAEIDTKPELEIYADDVKCSHGSTTGQLDENALFALRSRGLGEEMARGLLTLAFANEVIDRIEIPAVHDRLEDAVAGRLPEKFNLKGLV</sequence>
<evidence type="ECO:0000313" key="4">
    <source>
        <dbReference type="EMBL" id="OOV88742.1"/>
    </source>
</evidence>
<dbReference type="NCBIfam" id="TIGR01981">
    <property type="entry name" value="sufD"/>
    <property type="match status" value="1"/>
</dbReference>
<dbReference type="InterPro" id="IPR037284">
    <property type="entry name" value="SUF_FeS_clus_asmbl_SufBD_sf"/>
</dbReference>
<dbReference type="GO" id="GO:0016226">
    <property type="term" value="P:iron-sulfur cluster assembly"/>
    <property type="evidence" value="ECO:0007669"/>
    <property type="project" value="InterPro"/>
</dbReference>
<dbReference type="InterPro" id="IPR011542">
    <property type="entry name" value="SUF_FeS_clus_asmbl_SufD"/>
</dbReference>
<dbReference type="InterPro" id="IPR055346">
    <property type="entry name" value="Fe-S_cluster_assembly_SufBD"/>
</dbReference>
<dbReference type="InterPro" id="IPR045595">
    <property type="entry name" value="SufBD_N"/>
</dbReference>
<comment type="similarity">
    <text evidence="1">Belongs to the iron-sulfur cluster assembly SufBD family.</text>
</comment>
<dbReference type="PANTHER" id="PTHR43575">
    <property type="entry name" value="PROTEIN ABCI7, CHLOROPLASTIC"/>
    <property type="match status" value="1"/>
</dbReference>
<dbReference type="SUPFAM" id="SSF101960">
    <property type="entry name" value="Stabilizer of iron transporter SufD"/>
    <property type="match status" value="1"/>
</dbReference>
<dbReference type="AlphaFoldDB" id="A0A1T1HG09"/>
<dbReference type="InterPro" id="IPR000825">
    <property type="entry name" value="SUF_FeS_clus_asmbl_SufBD_core"/>
</dbReference>
<gene>
    <name evidence="4" type="ORF">BTA35_0204490</name>
</gene>
<feature type="domain" description="SUF system FeS cluster assembly SufBD core" evidence="2">
    <location>
        <begin position="173"/>
        <end position="403"/>
    </location>
</feature>
<evidence type="ECO:0000259" key="3">
    <source>
        <dbReference type="Pfam" id="PF19295"/>
    </source>
</evidence>
<accession>A0A1T1HG09</accession>
<evidence type="ECO:0000256" key="1">
    <source>
        <dbReference type="ARBA" id="ARBA00043967"/>
    </source>
</evidence>